<protein>
    <recommendedName>
        <fullName evidence="1">Fructose-1-6-bisphosphatase class 1 C-terminal domain-containing protein</fullName>
    </recommendedName>
</protein>
<comment type="caution">
    <text evidence="2">The sequence shown here is derived from an EMBL/GenBank/DDBJ whole genome shotgun (WGS) entry which is preliminary data.</text>
</comment>
<sequence>MQKALDVITIGRAGVDLYGAQVGGRLGLRSGLITRGGDERSRKHIMPESNGEYSINGSRRSEWPQAIQDFVRDCELGEAGPLGRRYNMRWVGSMVGSPNSTPWRFAYVPKHLGCEARETSAALRSQPHEHDPRGRWRISVRWR</sequence>
<reference evidence="2" key="1">
    <citation type="submission" date="2016-01" db="EMBL/GenBank/DDBJ databases">
        <authorList>
            <person name="Regsiter A."/>
            <person name="william w."/>
        </authorList>
    </citation>
    <scope>NUCLEOTIDE SEQUENCE</scope>
    <source>
        <strain evidence="2">NCPPB 1641</strain>
    </source>
</reference>
<accession>A0A1S7TIC3</accession>
<dbReference type="EMBL" id="FCNP01000001">
    <property type="protein sequence ID" value="CVI54345.1"/>
    <property type="molecule type" value="Genomic_DNA"/>
</dbReference>
<keyword evidence="3" id="KW-1185">Reference proteome</keyword>
<gene>
    <name evidence="2" type="ORF">AGR7A_Cc10053</name>
</gene>
<evidence type="ECO:0000313" key="2">
    <source>
        <dbReference type="EMBL" id="CVI54345.1"/>
    </source>
</evidence>
<organism evidence="2 3">
    <name type="scientific">Agrobacterium deltaense NCPPB 1641</name>
    <dbReference type="NCBI Taxonomy" id="1183425"/>
    <lineage>
        <taxon>Bacteria</taxon>
        <taxon>Pseudomonadati</taxon>
        <taxon>Pseudomonadota</taxon>
        <taxon>Alphaproteobacteria</taxon>
        <taxon>Hyphomicrobiales</taxon>
        <taxon>Rhizobiaceae</taxon>
        <taxon>Rhizobium/Agrobacterium group</taxon>
        <taxon>Agrobacterium</taxon>
    </lineage>
</organism>
<feature type="domain" description="Fructose-1-6-bisphosphatase class 1 C-terminal" evidence="1">
    <location>
        <begin position="46"/>
        <end position="97"/>
    </location>
</feature>
<dbReference type="AlphaFoldDB" id="A0A1S7TIC3"/>
<evidence type="ECO:0000313" key="3">
    <source>
        <dbReference type="Proteomes" id="UP000192140"/>
    </source>
</evidence>
<dbReference type="SUPFAM" id="SSF56655">
    <property type="entry name" value="Carbohydrate phosphatase"/>
    <property type="match status" value="1"/>
</dbReference>
<dbReference type="Proteomes" id="UP000192140">
    <property type="component" value="Unassembled WGS sequence"/>
</dbReference>
<proteinExistence type="predicted"/>
<evidence type="ECO:0000259" key="1">
    <source>
        <dbReference type="Pfam" id="PF18913"/>
    </source>
</evidence>
<dbReference type="InterPro" id="IPR044015">
    <property type="entry name" value="FBPase_C_dom"/>
</dbReference>
<dbReference type="Pfam" id="PF18913">
    <property type="entry name" value="FBPase_C"/>
    <property type="match status" value="1"/>
</dbReference>
<name>A0A1S7TIC3_9HYPH</name>
<dbReference type="Gene3D" id="3.40.190.80">
    <property type="match status" value="1"/>
</dbReference>